<organism evidence="2 3">
    <name type="scientific">Colwellia psychrerythraea (strain 34H / ATCC BAA-681)</name>
    <name type="common">Vibrio psychroerythus</name>
    <dbReference type="NCBI Taxonomy" id="167879"/>
    <lineage>
        <taxon>Bacteria</taxon>
        <taxon>Pseudomonadati</taxon>
        <taxon>Pseudomonadota</taxon>
        <taxon>Gammaproteobacteria</taxon>
        <taxon>Alteromonadales</taxon>
        <taxon>Colwelliaceae</taxon>
        <taxon>Colwellia</taxon>
    </lineage>
</organism>
<sequence>MLSLDESSELQPDKVSADRVSTATESNVVFADFFELKNKVLISMANFAINRVSYTLTVKSVSTMEQLRKKCANGKLT</sequence>
<accession>Q47YZ3</accession>
<proteinExistence type="predicted"/>
<evidence type="ECO:0000313" key="3">
    <source>
        <dbReference type="Proteomes" id="UP000000547"/>
    </source>
</evidence>
<feature type="region of interest" description="Disordered" evidence="1">
    <location>
        <begin position="1"/>
        <end position="21"/>
    </location>
</feature>
<evidence type="ECO:0000313" key="2">
    <source>
        <dbReference type="EMBL" id="AAZ27610.1"/>
    </source>
</evidence>
<dbReference type="EMBL" id="CP000083">
    <property type="protein sequence ID" value="AAZ27610.1"/>
    <property type="molecule type" value="Genomic_DNA"/>
</dbReference>
<dbReference type="Proteomes" id="UP000000547">
    <property type="component" value="Chromosome"/>
</dbReference>
<protein>
    <submittedName>
        <fullName evidence="2">Uncharacterized protein</fullName>
    </submittedName>
</protein>
<dbReference type="HOGENOM" id="CLU_2632048_0_0_6"/>
<dbReference type="KEGG" id="cps:CPS_3301"/>
<name>Q47YZ3_COLP3</name>
<gene>
    <name evidence="2" type="ordered locus">CPS_3301</name>
</gene>
<reference evidence="2" key="1">
    <citation type="journal article" date="2005" name="Proc. Natl. Acad. Sci. U.S.A.">
        <title>The psychrophilic lifestyle as revealed by the genome sequence of Colwellia psychrerythraea 34H through genomic and proteomic analyses.</title>
        <authorList>
            <person name="Methe B.A."/>
            <person name="Nelson K.E."/>
            <person name="Deming J.W."/>
            <person name="Momen B."/>
            <person name="Melamud E."/>
            <person name="Zhang X."/>
            <person name="Moult J."/>
            <person name="Madupu R."/>
            <person name="Nelson W.C."/>
            <person name="Dodson R.J."/>
            <person name="Brinkac L.M."/>
            <person name="Daugherty S.C."/>
            <person name="Durkin A.S."/>
            <person name="DeBoy R.T."/>
            <person name="Kolonay J.F."/>
            <person name="Sullivan S.A."/>
            <person name="Zhou L."/>
            <person name="Davidsen T.M."/>
            <person name="Wu M."/>
            <person name="Huston A.L."/>
            <person name="Lewis M."/>
            <person name="Weaver B."/>
            <person name="Weidman J.F."/>
            <person name="Khouri H."/>
            <person name="Utterback T.R."/>
            <person name="Feldblyum T.V."/>
            <person name="Fraser C.M."/>
        </authorList>
    </citation>
    <scope>NUCLEOTIDE SEQUENCE [LARGE SCALE GENOMIC DNA]</scope>
    <source>
        <strain evidence="2">34H</strain>
    </source>
</reference>
<evidence type="ECO:0000256" key="1">
    <source>
        <dbReference type="SAM" id="MobiDB-lite"/>
    </source>
</evidence>
<dbReference type="AlphaFoldDB" id="Q47YZ3"/>